<evidence type="ECO:0000313" key="6">
    <source>
        <dbReference type="EMBL" id="CBX94958.1"/>
    </source>
</evidence>
<organism evidence="7">
    <name type="scientific">Leptosphaeria maculans (strain JN3 / isolate v23.1.3 / race Av1-4-5-6-7-8)</name>
    <name type="common">Blackleg fungus</name>
    <name type="synonym">Phoma lingam</name>
    <dbReference type="NCBI Taxonomy" id="985895"/>
    <lineage>
        <taxon>Eukaryota</taxon>
        <taxon>Fungi</taxon>
        <taxon>Dikarya</taxon>
        <taxon>Ascomycota</taxon>
        <taxon>Pezizomycotina</taxon>
        <taxon>Dothideomycetes</taxon>
        <taxon>Pleosporomycetidae</taxon>
        <taxon>Pleosporales</taxon>
        <taxon>Pleosporineae</taxon>
        <taxon>Leptosphaeriaceae</taxon>
        <taxon>Plenodomus</taxon>
        <taxon>Plenodomus lingam/Leptosphaeria maculans species complex</taxon>
    </lineage>
</organism>
<keyword evidence="3 5" id="KW-1133">Transmembrane helix</keyword>
<feature type="transmembrane region" description="Helical" evidence="5">
    <location>
        <begin position="194"/>
        <end position="220"/>
    </location>
</feature>
<reference evidence="7" key="1">
    <citation type="journal article" date="2011" name="Nat. Commun.">
        <title>Effector diversification within compartments of the Leptosphaeria maculans genome affected by Repeat-Induced Point mutations.</title>
        <authorList>
            <person name="Rouxel T."/>
            <person name="Grandaubert J."/>
            <person name="Hane J.K."/>
            <person name="Hoede C."/>
            <person name="van de Wouw A.P."/>
            <person name="Couloux A."/>
            <person name="Dominguez V."/>
            <person name="Anthouard V."/>
            <person name="Bally P."/>
            <person name="Bourras S."/>
            <person name="Cozijnsen A.J."/>
            <person name="Ciuffetti L.M."/>
            <person name="Degrave A."/>
            <person name="Dilmaghani A."/>
            <person name="Duret L."/>
            <person name="Fudal I."/>
            <person name="Goodwin S.B."/>
            <person name="Gout L."/>
            <person name="Glaser N."/>
            <person name="Linglin J."/>
            <person name="Kema G.H.J."/>
            <person name="Lapalu N."/>
            <person name="Lawrence C.B."/>
            <person name="May K."/>
            <person name="Meyer M."/>
            <person name="Ollivier B."/>
            <person name="Poulain J."/>
            <person name="Schoch C.L."/>
            <person name="Simon A."/>
            <person name="Spatafora J.W."/>
            <person name="Stachowiak A."/>
            <person name="Turgeon B.G."/>
            <person name="Tyler B.M."/>
            <person name="Vincent D."/>
            <person name="Weissenbach J."/>
            <person name="Amselem J."/>
            <person name="Quesneville H."/>
            <person name="Oliver R.P."/>
            <person name="Wincker P."/>
            <person name="Balesdent M.-H."/>
            <person name="Howlett B.J."/>
        </authorList>
    </citation>
    <scope>NUCLEOTIDE SEQUENCE [LARGE SCALE GENOMIC DNA]</scope>
    <source>
        <strain evidence="7">JN3 / isolate v23.1.3 / race Av1-4-5-6-7-8</strain>
    </source>
</reference>
<dbReference type="GeneID" id="13287769"/>
<dbReference type="GO" id="GO:0022857">
    <property type="term" value="F:transmembrane transporter activity"/>
    <property type="evidence" value="ECO:0007669"/>
    <property type="project" value="TreeGrafter"/>
</dbReference>
<evidence type="ECO:0000256" key="4">
    <source>
        <dbReference type="ARBA" id="ARBA00023136"/>
    </source>
</evidence>
<evidence type="ECO:0000256" key="1">
    <source>
        <dbReference type="ARBA" id="ARBA00004141"/>
    </source>
</evidence>
<dbReference type="Gene3D" id="1.20.1250.20">
    <property type="entry name" value="MFS general substrate transporter like domains"/>
    <property type="match status" value="1"/>
</dbReference>
<feature type="transmembrane region" description="Helical" evidence="5">
    <location>
        <begin position="232"/>
        <end position="250"/>
    </location>
</feature>
<dbReference type="InterPro" id="IPR036259">
    <property type="entry name" value="MFS_trans_sf"/>
</dbReference>
<dbReference type="STRING" id="985895.E4ZU79"/>
<dbReference type="PANTHER" id="PTHR23502:SF60">
    <property type="entry name" value="MAJOR FACILITATOR SUPERFAMILY (MFS) PROFILE DOMAIN-CONTAINING PROTEIN-RELATED"/>
    <property type="match status" value="1"/>
</dbReference>
<dbReference type="InParanoid" id="E4ZU79"/>
<dbReference type="PANTHER" id="PTHR23502">
    <property type="entry name" value="MAJOR FACILITATOR SUPERFAMILY"/>
    <property type="match status" value="1"/>
</dbReference>
<keyword evidence="4 5" id="KW-0472">Membrane</keyword>
<dbReference type="VEuPathDB" id="FungiDB:LEMA_P113730.1"/>
<dbReference type="GO" id="GO:0016020">
    <property type="term" value="C:membrane"/>
    <property type="evidence" value="ECO:0007669"/>
    <property type="project" value="UniProtKB-SubCell"/>
</dbReference>
<evidence type="ECO:0000313" key="7">
    <source>
        <dbReference type="Proteomes" id="UP000002668"/>
    </source>
</evidence>
<dbReference type="RefSeq" id="XP_003838437.1">
    <property type="nucleotide sequence ID" value="XM_003838389.1"/>
</dbReference>
<sequence>MPQNSCSGSVRDFAKRPEIWRCTLNSIAQIARWRLQSKLPCRGRSGCSRSADRPGPCSVHGIPVWTDVSHAVYIPSTLERPVWHEYEYRNGSLNFLSMGIGFFLGTQITAPTNDMLYRRLKRKNYGIDRPEFRCPLMVPASLMVPVGLLWYGWSAQAQVHWIMPNIGAAIFCAGMIISFQCIQTYLVDSYTRYAASAIAAATVLRCLAGCGFPLFAPAMYQALDFGWGNSLLGFKALILGIRAPFMLWFYGEKLRARIKYAAG</sequence>
<proteinExistence type="predicted"/>
<dbReference type="OMA" id="VWHEYEY"/>
<comment type="subcellular location">
    <subcellularLocation>
        <location evidence="1">Membrane</location>
        <topology evidence="1">Multi-pass membrane protein</topology>
    </subcellularLocation>
</comment>
<keyword evidence="2 5" id="KW-0812">Transmembrane</keyword>
<gene>
    <name evidence="6" type="ORF">LEMA_P113730.1</name>
</gene>
<evidence type="ECO:0000256" key="2">
    <source>
        <dbReference type="ARBA" id="ARBA00022692"/>
    </source>
</evidence>
<dbReference type="AlphaFoldDB" id="E4ZU79"/>
<accession>E4ZU79</accession>
<dbReference type="OrthoDB" id="6770063at2759"/>
<evidence type="ECO:0000256" key="5">
    <source>
        <dbReference type="SAM" id="Phobius"/>
    </source>
</evidence>
<feature type="transmembrane region" description="Helical" evidence="5">
    <location>
        <begin position="159"/>
        <end position="182"/>
    </location>
</feature>
<evidence type="ECO:0000256" key="3">
    <source>
        <dbReference type="ARBA" id="ARBA00022989"/>
    </source>
</evidence>
<protein>
    <recommendedName>
        <fullName evidence="8">Major facilitator superfamily (MFS) profile domain-containing protein</fullName>
    </recommendedName>
</protein>
<dbReference type="eggNOG" id="KOG0255">
    <property type="taxonomic scope" value="Eukaryota"/>
</dbReference>
<dbReference type="Proteomes" id="UP000002668">
    <property type="component" value="Genome"/>
</dbReference>
<feature type="transmembrane region" description="Helical" evidence="5">
    <location>
        <begin position="134"/>
        <end position="153"/>
    </location>
</feature>
<dbReference type="HOGENOM" id="CLU_1057954_0_0_1"/>
<keyword evidence="7" id="KW-1185">Reference proteome</keyword>
<dbReference type="SUPFAM" id="SSF103473">
    <property type="entry name" value="MFS general substrate transporter"/>
    <property type="match status" value="1"/>
</dbReference>
<dbReference type="EMBL" id="FP929126">
    <property type="protein sequence ID" value="CBX94958.1"/>
    <property type="molecule type" value="Genomic_DNA"/>
</dbReference>
<evidence type="ECO:0008006" key="8">
    <source>
        <dbReference type="Google" id="ProtNLM"/>
    </source>
</evidence>
<name>E4ZU79_LEPMJ</name>